<evidence type="ECO:0000313" key="1">
    <source>
        <dbReference type="EMBL" id="JAD61889.1"/>
    </source>
</evidence>
<name>A0A0A9BD25_ARUDO</name>
<organism evidence="1">
    <name type="scientific">Arundo donax</name>
    <name type="common">Giant reed</name>
    <name type="synonym">Donax arundinaceus</name>
    <dbReference type="NCBI Taxonomy" id="35708"/>
    <lineage>
        <taxon>Eukaryota</taxon>
        <taxon>Viridiplantae</taxon>
        <taxon>Streptophyta</taxon>
        <taxon>Embryophyta</taxon>
        <taxon>Tracheophyta</taxon>
        <taxon>Spermatophyta</taxon>
        <taxon>Magnoliopsida</taxon>
        <taxon>Liliopsida</taxon>
        <taxon>Poales</taxon>
        <taxon>Poaceae</taxon>
        <taxon>PACMAD clade</taxon>
        <taxon>Arundinoideae</taxon>
        <taxon>Arundineae</taxon>
        <taxon>Arundo</taxon>
    </lineage>
</organism>
<dbReference type="EMBL" id="GBRH01236006">
    <property type="protein sequence ID" value="JAD61889.1"/>
    <property type="molecule type" value="Transcribed_RNA"/>
</dbReference>
<protein>
    <submittedName>
        <fullName evidence="1">Uncharacterized protein</fullName>
    </submittedName>
</protein>
<dbReference type="AlphaFoldDB" id="A0A0A9BD25"/>
<reference evidence="1" key="1">
    <citation type="submission" date="2014-09" db="EMBL/GenBank/DDBJ databases">
        <authorList>
            <person name="Magalhaes I.L.F."/>
            <person name="Oliveira U."/>
            <person name="Santos F.R."/>
            <person name="Vidigal T.H.D.A."/>
            <person name="Brescovit A.D."/>
            <person name="Santos A.J."/>
        </authorList>
    </citation>
    <scope>NUCLEOTIDE SEQUENCE</scope>
    <source>
        <tissue evidence="1">Shoot tissue taken approximately 20 cm above the soil surface</tissue>
    </source>
</reference>
<accession>A0A0A9BD25</accession>
<proteinExistence type="predicted"/>
<reference evidence="1" key="2">
    <citation type="journal article" date="2015" name="Data Brief">
        <title>Shoot transcriptome of the giant reed, Arundo donax.</title>
        <authorList>
            <person name="Barrero R.A."/>
            <person name="Guerrero F.D."/>
            <person name="Moolhuijzen P."/>
            <person name="Goolsby J.A."/>
            <person name="Tidwell J."/>
            <person name="Bellgard S.E."/>
            <person name="Bellgard M.I."/>
        </authorList>
    </citation>
    <scope>NUCLEOTIDE SEQUENCE</scope>
    <source>
        <tissue evidence="1">Shoot tissue taken approximately 20 cm above the soil surface</tissue>
    </source>
</reference>
<sequence>MILHKSSIDSNFKDARIGLSKSIVTELVKARIACRCVASD</sequence>